<dbReference type="Proteomes" id="UP000215884">
    <property type="component" value="Chromosome"/>
</dbReference>
<dbReference type="EMBL" id="CP029426">
    <property type="protein sequence ID" value="AWM01062.1"/>
    <property type="molecule type" value="Genomic_DNA"/>
</dbReference>
<proteinExistence type="predicted"/>
<reference evidence="1 2" key="2">
    <citation type="journal article" date="2019" name="Int. J. Syst. Evol. Microbiol.">
        <title>Description and complete genome sequence of Bradyrhizobium amphicarpaeae sp. nov., harbouring photosystem and nitrogen-fixation genes.</title>
        <authorList>
            <person name="Bromfield E.S.P."/>
            <person name="Cloutier S."/>
            <person name="Nguyen H.D.T."/>
        </authorList>
    </citation>
    <scope>NUCLEOTIDE SEQUENCE [LARGE SCALE GENOMIC DNA]</scope>
    <source>
        <strain evidence="1 2">39S1MB</strain>
    </source>
</reference>
<evidence type="ECO:0000313" key="1">
    <source>
        <dbReference type="EMBL" id="AWM01062.1"/>
    </source>
</evidence>
<evidence type="ECO:0000313" key="2">
    <source>
        <dbReference type="Proteomes" id="UP000215884"/>
    </source>
</evidence>
<name>A0A2U8PTN0_9BRAD</name>
<accession>A0A2U8PTN0</accession>
<dbReference type="KEGG" id="brq:CIT40_14140"/>
<sequence length="127" mass="14695">MAISGDDVLLRFLLNPFQFKSFAEEDDGVLRFANCNRYRLGATNDEGWYGGQCRYGKLAPCWGEFYEIVGPDPHLMEPIDWTLVKETSTSSHHFLFYFRDETFECLAADWTFEPIPENALIRKLRAG</sequence>
<keyword evidence="2" id="KW-1185">Reference proteome</keyword>
<reference evidence="1 2" key="1">
    <citation type="journal article" date="2017" name="Syst. Appl. Microbiol.">
        <title>Soybeans inoculated with root zone soils of Canadian native legumes harbour diverse and novel Bradyrhizobium spp. that possess agricultural potential.</title>
        <authorList>
            <person name="Bromfield E.S.P."/>
            <person name="Cloutier S."/>
            <person name="Tambong J.T."/>
            <person name="Tran Thi T.V."/>
        </authorList>
    </citation>
    <scope>NUCLEOTIDE SEQUENCE [LARGE SCALE GENOMIC DNA]</scope>
    <source>
        <strain evidence="1 2">39S1MB</strain>
    </source>
</reference>
<gene>
    <name evidence="1" type="ORF">CIT40_14140</name>
</gene>
<protein>
    <submittedName>
        <fullName evidence="1">Uncharacterized protein</fullName>
    </submittedName>
</protein>
<dbReference type="AlphaFoldDB" id="A0A2U8PTN0"/>
<organism evidence="1 2">
    <name type="scientific">Bradyrhizobium amphicarpaeae</name>
    <dbReference type="NCBI Taxonomy" id="1404768"/>
    <lineage>
        <taxon>Bacteria</taxon>
        <taxon>Pseudomonadati</taxon>
        <taxon>Pseudomonadota</taxon>
        <taxon>Alphaproteobacteria</taxon>
        <taxon>Hyphomicrobiales</taxon>
        <taxon>Nitrobacteraceae</taxon>
        <taxon>Bradyrhizobium</taxon>
    </lineage>
</organism>